<evidence type="ECO:0000256" key="6">
    <source>
        <dbReference type="ARBA" id="ARBA00023284"/>
    </source>
</evidence>
<keyword evidence="6" id="KW-0676">Redox-active center</keyword>
<dbReference type="InterPro" id="IPR036249">
    <property type="entry name" value="Thioredoxin-like_sf"/>
</dbReference>
<sequence length="243" mass="25518">MSFQSLIGKAAPAITLKNYDGESFTFAPGESGLPAALFFYPESGTYGCTREACQFRDAVATKDTFKPGKVQIIGISPDPVEKQKAFVEKHKLTYPVLSDGDKSTFKTYGIGKGMFGFTPVARVTFVVDKKGTVRDALDATINYAAHSKFVEKWLDKLQAEDAKEGVKEAAPAPPSNAPAPAPAQAATAGAPVITEVPTSTSEPTETVTATTEAPAPEQAEASSTIGQPAPPEPATAPTSSFLK</sequence>
<dbReference type="Pfam" id="PF00578">
    <property type="entry name" value="AhpC-TSA"/>
    <property type="match status" value="1"/>
</dbReference>
<dbReference type="GO" id="GO:0045454">
    <property type="term" value="P:cell redox homeostasis"/>
    <property type="evidence" value="ECO:0007669"/>
    <property type="project" value="TreeGrafter"/>
</dbReference>
<evidence type="ECO:0000256" key="4">
    <source>
        <dbReference type="ARBA" id="ARBA00023002"/>
    </source>
</evidence>
<evidence type="ECO:0000313" key="12">
    <source>
        <dbReference type="EMBL" id="KAF8908882.1"/>
    </source>
</evidence>
<dbReference type="Gene3D" id="3.40.30.10">
    <property type="entry name" value="Glutaredoxin"/>
    <property type="match status" value="1"/>
</dbReference>
<evidence type="ECO:0000256" key="7">
    <source>
        <dbReference type="ARBA" id="ARBA00032824"/>
    </source>
</evidence>
<evidence type="ECO:0000256" key="1">
    <source>
        <dbReference type="ARBA" id="ARBA00013017"/>
    </source>
</evidence>
<name>A0A9P5TT28_GYMJU</name>
<evidence type="ECO:0000259" key="11">
    <source>
        <dbReference type="PROSITE" id="PS51352"/>
    </source>
</evidence>
<dbReference type="PROSITE" id="PS51352">
    <property type="entry name" value="THIOREDOXIN_2"/>
    <property type="match status" value="1"/>
</dbReference>
<comment type="catalytic activity">
    <reaction evidence="9">
        <text>a hydroperoxide + [thioredoxin]-dithiol = an alcohol + [thioredoxin]-disulfide + H2O</text>
        <dbReference type="Rhea" id="RHEA:62620"/>
        <dbReference type="Rhea" id="RHEA-COMP:10698"/>
        <dbReference type="Rhea" id="RHEA-COMP:10700"/>
        <dbReference type="ChEBI" id="CHEBI:15377"/>
        <dbReference type="ChEBI" id="CHEBI:29950"/>
        <dbReference type="ChEBI" id="CHEBI:30879"/>
        <dbReference type="ChEBI" id="CHEBI:35924"/>
        <dbReference type="ChEBI" id="CHEBI:50058"/>
        <dbReference type="EC" id="1.11.1.24"/>
    </reaction>
</comment>
<dbReference type="PANTHER" id="PTHR42801">
    <property type="entry name" value="THIOREDOXIN-DEPENDENT PEROXIDE REDUCTASE"/>
    <property type="match status" value="1"/>
</dbReference>
<evidence type="ECO:0000256" key="5">
    <source>
        <dbReference type="ARBA" id="ARBA00023157"/>
    </source>
</evidence>
<evidence type="ECO:0000256" key="9">
    <source>
        <dbReference type="ARBA" id="ARBA00049091"/>
    </source>
</evidence>
<dbReference type="EC" id="1.11.1.24" evidence="1"/>
<reference evidence="12" key="1">
    <citation type="submission" date="2020-11" db="EMBL/GenBank/DDBJ databases">
        <authorList>
            <consortium name="DOE Joint Genome Institute"/>
            <person name="Ahrendt S."/>
            <person name="Riley R."/>
            <person name="Andreopoulos W."/>
            <person name="LaButti K."/>
            <person name="Pangilinan J."/>
            <person name="Ruiz-duenas F.J."/>
            <person name="Barrasa J.M."/>
            <person name="Sanchez-Garcia M."/>
            <person name="Camarero S."/>
            <person name="Miyauchi S."/>
            <person name="Serrano A."/>
            <person name="Linde D."/>
            <person name="Babiker R."/>
            <person name="Drula E."/>
            <person name="Ayuso-Fernandez I."/>
            <person name="Pacheco R."/>
            <person name="Padilla G."/>
            <person name="Ferreira P."/>
            <person name="Barriuso J."/>
            <person name="Kellner H."/>
            <person name="Castanera R."/>
            <person name="Alfaro M."/>
            <person name="Ramirez L."/>
            <person name="Pisabarro A.G."/>
            <person name="Kuo A."/>
            <person name="Tritt A."/>
            <person name="Lipzen A."/>
            <person name="He G."/>
            <person name="Yan M."/>
            <person name="Ng V."/>
            <person name="Cullen D."/>
            <person name="Martin F."/>
            <person name="Rosso M.-N."/>
            <person name="Henrissat B."/>
            <person name="Hibbett D."/>
            <person name="Martinez A.T."/>
            <person name="Grigoriev I.V."/>
        </authorList>
    </citation>
    <scope>NUCLEOTIDE SEQUENCE</scope>
    <source>
        <strain evidence="12">AH 44721</strain>
    </source>
</reference>
<dbReference type="Proteomes" id="UP000724874">
    <property type="component" value="Unassembled WGS sequence"/>
</dbReference>
<accession>A0A9P5TT28</accession>
<comment type="similarity">
    <text evidence="8">Belongs to the peroxiredoxin family. BCP/PrxQ subfamily.</text>
</comment>
<comment type="caution">
    <text evidence="12">The sequence shown here is derived from an EMBL/GenBank/DDBJ whole genome shotgun (WGS) entry which is preliminary data.</text>
</comment>
<evidence type="ECO:0000256" key="8">
    <source>
        <dbReference type="ARBA" id="ARBA00038489"/>
    </source>
</evidence>
<dbReference type="InterPro" id="IPR013766">
    <property type="entry name" value="Thioredoxin_domain"/>
</dbReference>
<evidence type="ECO:0000256" key="2">
    <source>
        <dbReference type="ARBA" id="ARBA00022559"/>
    </source>
</evidence>
<dbReference type="PANTHER" id="PTHR42801:SF4">
    <property type="entry name" value="AHPC_TSA FAMILY PROTEIN"/>
    <property type="match status" value="1"/>
</dbReference>
<feature type="region of interest" description="Disordered" evidence="10">
    <location>
        <begin position="164"/>
        <end position="243"/>
    </location>
</feature>
<organism evidence="12 13">
    <name type="scientific">Gymnopilus junonius</name>
    <name type="common">Spectacular rustgill mushroom</name>
    <name type="synonym">Gymnopilus spectabilis subsp. junonius</name>
    <dbReference type="NCBI Taxonomy" id="109634"/>
    <lineage>
        <taxon>Eukaryota</taxon>
        <taxon>Fungi</taxon>
        <taxon>Dikarya</taxon>
        <taxon>Basidiomycota</taxon>
        <taxon>Agaricomycotina</taxon>
        <taxon>Agaricomycetes</taxon>
        <taxon>Agaricomycetidae</taxon>
        <taxon>Agaricales</taxon>
        <taxon>Agaricineae</taxon>
        <taxon>Hymenogastraceae</taxon>
        <taxon>Gymnopilus</taxon>
    </lineage>
</organism>
<proteinExistence type="inferred from homology"/>
<keyword evidence="5" id="KW-1015">Disulfide bond</keyword>
<evidence type="ECO:0000256" key="3">
    <source>
        <dbReference type="ARBA" id="ARBA00022862"/>
    </source>
</evidence>
<feature type="compositionally biased region" description="Low complexity" evidence="10">
    <location>
        <begin position="182"/>
        <end position="224"/>
    </location>
</feature>
<dbReference type="OrthoDB" id="338622at2759"/>
<dbReference type="AlphaFoldDB" id="A0A9P5TT28"/>
<gene>
    <name evidence="12" type="ORF">CPB84DRAFT_1724668</name>
</gene>
<dbReference type="InterPro" id="IPR050924">
    <property type="entry name" value="Peroxiredoxin_BCP/PrxQ"/>
</dbReference>
<dbReference type="GO" id="GO:0008379">
    <property type="term" value="F:thioredoxin peroxidase activity"/>
    <property type="evidence" value="ECO:0007669"/>
    <property type="project" value="TreeGrafter"/>
</dbReference>
<protein>
    <recommendedName>
        <fullName evidence="1">thioredoxin-dependent peroxiredoxin</fullName>
        <ecNumber evidence="1">1.11.1.24</ecNumber>
    </recommendedName>
    <alternativeName>
        <fullName evidence="7">Thioredoxin peroxidase</fullName>
    </alternativeName>
</protein>
<evidence type="ECO:0000313" key="13">
    <source>
        <dbReference type="Proteomes" id="UP000724874"/>
    </source>
</evidence>
<dbReference type="CDD" id="cd03017">
    <property type="entry name" value="PRX_BCP"/>
    <property type="match status" value="1"/>
</dbReference>
<dbReference type="EMBL" id="JADNYJ010000010">
    <property type="protein sequence ID" value="KAF8908882.1"/>
    <property type="molecule type" value="Genomic_DNA"/>
</dbReference>
<feature type="domain" description="Thioredoxin" evidence="11">
    <location>
        <begin position="5"/>
        <end position="159"/>
    </location>
</feature>
<evidence type="ECO:0000256" key="10">
    <source>
        <dbReference type="SAM" id="MobiDB-lite"/>
    </source>
</evidence>
<keyword evidence="13" id="KW-1185">Reference proteome</keyword>
<dbReference type="InterPro" id="IPR000866">
    <property type="entry name" value="AhpC/TSA"/>
</dbReference>
<dbReference type="GO" id="GO:0005737">
    <property type="term" value="C:cytoplasm"/>
    <property type="evidence" value="ECO:0007669"/>
    <property type="project" value="TreeGrafter"/>
</dbReference>
<dbReference type="SUPFAM" id="SSF52833">
    <property type="entry name" value="Thioredoxin-like"/>
    <property type="match status" value="1"/>
</dbReference>
<keyword evidence="3" id="KW-0049">Antioxidant</keyword>
<keyword evidence="4" id="KW-0560">Oxidoreductase</keyword>
<dbReference type="GO" id="GO:0034599">
    <property type="term" value="P:cellular response to oxidative stress"/>
    <property type="evidence" value="ECO:0007669"/>
    <property type="project" value="TreeGrafter"/>
</dbReference>
<keyword evidence="2" id="KW-0575">Peroxidase</keyword>
<feature type="compositionally biased region" description="Pro residues" evidence="10">
    <location>
        <begin position="171"/>
        <end position="181"/>
    </location>
</feature>